<evidence type="ECO:0000256" key="4">
    <source>
        <dbReference type="ARBA" id="ARBA00022989"/>
    </source>
</evidence>
<proteinExistence type="predicted"/>
<name>A0A3E4QPN4_BACUN</name>
<evidence type="ECO:0000256" key="3">
    <source>
        <dbReference type="ARBA" id="ARBA00022692"/>
    </source>
</evidence>
<dbReference type="RefSeq" id="WP_057254145.1">
    <property type="nucleotide sequence ID" value="NZ_BAABZM010000001.1"/>
</dbReference>
<dbReference type="Proteomes" id="UP000260795">
    <property type="component" value="Unassembled WGS sequence"/>
</dbReference>
<feature type="transmembrane region" description="Helical" evidence="6">
    <location>
        <begin position="127"/>
        <end position="149"/>
    </location>
</feature>
<feature type="transmembrane region" description="Helical" evidence="6">
    <location>
        <begin position="445"/>
        <end position="463"/>
    </location>
</feature>
<comment type="subcellular location">
    <subcellularLocation>
        <location evidence="1">Cell membrane</location>
        <topology evidence="1">Multi-pass membrane protein</topology>
    </subcellularLocation>
</comment>
<reference evidence="10 11" key="1">
    <citation type="submission" date="2018-08" db="EMBL/GenBank/DDBJ databases">
        <title>A genome reference for cultivated species of the human gut microbiota.</title>
        <authorList>
            <person name="Zou Y."/>
            <person name="Xue W."/>
            <person name="Luo G."/>
        </authorList>
    </citation>
    <scope>NUCLEOTIDE SEQUENCE [LARGE SCALE GENOMIC DNA]</scope>
    <source>
        <strain evidence="9 11">AF17-20</strain>
        <strain evidence="8 10">TF08-13</strain>
    </source>
</reference>
<evidence type="ECO:0000256" key="2">
    <source>
        <dbReference type="ARBA" id="ARBA00022475"/>
    </source>
</evidence>
<evidence type="ECO:0000313" key="7">
    <source>
        <dbReference type="EMBL" id="MBT8728015.1"/>
    </source>
</evidence>
<feature type="transmembrane region" description="Helical" evidence="6">
    <location>
        <begin position="469"/>
        <end position="490"/>
    </location>
</feature>
<organism evidence="8 10">
    <name type="scientific">Bacteroides uniformis</name>
    <dbReference type="NCBI Taxonomy" id="820"/>
    <lineage>
        <taxon>Bacteria</taxon>
        <taxon>Pseudomonadati</taxon>
        <taxon>Bacteroidota</taxon>
        <taxon>Bacteroidia</taxon>
        <taxon>Bacteroidales</taxon>
        <taxon>Bacteroidaceae</taxon>
        <taxon>Bacteroides</taxon>
    </lineage>
</organism>
<dbReference type="PANTHER" id="PTHR30250:SF26">
    <property type="entry name" value="PSMA PROTEIN"/>
    <property type="match status" value="1"/>
</dbReference>
<dbReference type="Proteomes" id="UP001196342">
    <property type="component" value="Unassembled WGS sequence"/>
</dbReference>
<dbReference type="EMBL" id="QSRK01000048">
    <property type="protein sequence ID" value="RGL08175.1"/>
    <property type="molecule type" value="Genomic_DNA"/>
</dbReference>
<keyword evidence="3 6" id="KW-0812">Transmembrane</keyword>
<keyword evidence="5 6" id="KW-0472">Membrane</keyword>
<dbReference type="EMBL" id="JAFBJK010000005">
    <property type="protein sequence ID" value="MBT8728015.1"/>
    <property type="molecule type" value="Genomic_DNA"/>
</dbReference>
<comment type="caution">
    <text evidence="8">The sequence shown here is derived from an EMBL/GenBank/DDBJ whole genome shotgun (WGS) entry which is preliminary data.</text>
</comment>
<feature type="transmembrane region" description="Helical" evidence="6">
    <location>
        <begin position="188"/>
        <end position="211"/>
    </location>
</feature>
<feature type="transmembrane region" description="Helical" evidence="6">
    <location>
        <begin position="46"/>
        <end position="65"/>
    </location>
</feature>
<protein>
    <submittedName>
        <fullName evidence="8">Lipopolysaccharide biosynthesis protein</fullName>
    </submittedName>
</protein>
<evidence type="ECO:0000313" key="10">
    <source>
        <dbReference type="Proteomes" id="UP000260795"/>
    </source>
</evidence>
<feature type="transmembrane region" description="Helical" evidence="6">
    <location>
        <begin position="349"/>
        <end position="372"/>
    </location>
</feature>
<gene>
    <name evidence="9" type="ORF">DWW83_03880</name>
    <name evidence="8" type="ORF">DXC80_19215</name>
    <name evidence="7" type="ORF">JQN06_17970</name>
</gene>
<keyword evidence="4 6" id="KW-1133">Transmembrane helix</keyword>
<feature type="transmembrane region" description="Helical" evidence="6">
    <location>
        <begin position="312"/>
        <end position="329"/>
    </location>
</feature>
<feature type="transmembrane region" description="Helical" evidence="6">
    <location>
        <begin position="18"/>
        <end position="40"/>
    </location>
</feature>
<evidence type="ECO:0000256" key="6">
    <source>
        <dbReference type="SAM" id="Phobius"/>
    </source>
</evidence>
<keyword evidence="12" id="KW-1185">Reference proteome</keyword>
<dbReference type="AlphaFoldDB" id="A0A3E4QPN4"/>
<evidence type="ECO:0000313" key="12">
    <source>
        <dbReference type="Proteomes" id="UP001196342"/>
    </source>
</evidence>
<evidence type="ECO:0000313" key="8">
    <source>
        <dbReference type="EMBL" id="RGL08175.1"/>
    </source>
</evidence>
<keyword evidence="2" id="KW-1003">Cell membrane</keyword>
<sequence length="513" mass="57215">MDNKQTDNKRIAKNTLMLYIRMIFVMLVSLYTSRVVLATLGIEDYGIYNVVGGVVVMFGFLNGAMSASTSRYITFALGKGELGEQLKVFNTSLQIHLIIALLILLLAETVGLWFLQSKMIIAGDRQYAAFWVYQCSVLTMMASIINVPFNASIIAHERMSVFAYISIFEVISKLGIVYLLMIVPVDKLIFYAALLFAVQLLMQSVYMRYCVRHFEEVELKKIWSKPLFTEMLGFAGWNLMGNCAGILSTQGVNILLNMFFGPAVNAARGVAVQVQGAVSYFSSNFQMALNPQITKNYATGDLQAMHNLVLRSARFSFFLLFLLSLPIYLMTQEILEVWLTEVPDFSATFLQLSLMAVTIDSIANPLMVAAAATGNVRRYQTVVGGVIMLVTPIAYVVLKMGADAPSVFIVNLLVIILSFITRLYIIRSLIQLNINRFVCQVGRSVLLVLLLGIPIPVILRLLFPPTSIVHVVILGLSCMGSVCIAVYTVGLEENERIFVRGKIAERIRSFRRE</sequence>
<feature type="transmembrane region" description="Helical" evidence="6">
    <location>
        <begin position="379"/>
        <end position="398"/>
    </location>
</feature>
<feature type="transmembrane region" description="Helical" evidence="6">
    <location>
        <begin position="95"/>
        <end position="115"/>
    </location>
</feature>
<evidence type="ECO:0000256" key="5">
    <source>
        <dbReference type="ARBA" id="ARBA00023136"/>
    </source>
</evidence>
<evidence type="ECO:0000313" key="9">
    <source>
        <dbReference type="EMBL" id="RGU40710.1"/>
    </source>
</evidence>
<dbReference type="Proteomes" id="UP000284022">
    <property type="component" value="Unassembled WGS sequence"/>
</dbReference>
<dbReference type="PANTHER" id="PTHR30250">
    <property type="entry name" value="PST FAMILY PREDICTED COLANIC ACID TRANSPORTER"/>
    <property type="match status" value="1"/>
</dbReference>
<dbReference type="EMBL" id="QRXV01000003">
    <property type="protein sequence ID" value="RGU40710.1"/>
    <property type="molecule type" value="Genomic_DNA"/>
</dbReference>
<feature type="transmembrane region" description="Helical" evidence="6">
    <location>
        <begin position="161"/>
        <end position="182"/>
    </location>
</feature>
<accession>A0A3E4QPN4</accession>
<reference evidence="7 12" key="2">
    <citation type="submission" date="2020-12" db="EMBL/GenBank/DDBJ databases">
        <title>Microorganisms.</title>
        <authorList>
            <person name="Matos J."/>
            <person name="Faleiro L."/>
            <person name="Duarte I."/>
        </authorList>
    </citation>
    <scope>NUCLEOTIDE SEQUENCE [LARGE SCALE GENOMIC DNA]</scope>
    <source>
        <strain evidence="7 12">PtFD3Pch2</strain>
    </source>
</reference>
<evidence type="ECO:0000256" key="1">
    <source>
        <dbReference type="ARBA" id="ARBA00004651"/>
    </source>
</evidence>
<dbReference type="GO" id="GO:0005886">
    <property type="term" value="C:plasma membrane"/>
    <property type="evidence" value="ECO:0007669"/>
    <property type="project" value="UniProtKB-SubCell"/>
</dbReference>
<evidence type="ECO:0000313" key="11">
    <source>
        <dbReference type="Proteomes" id="UP000284022"/>
    </source>
</evidence>
<dbReference type="InterPro" id="IPR050833">
    <property type="entry name" value="Poly_Biosynth_Transport"/>
</dbReference>
<feature type="transmembrane region" description="Helical" evidence="6">
    <location>
        <begin position="404"/>
        <end position="425"/>
    </location>
</feature>